<dbReference type="NCBIfam" id="TIGR01218">
    <property type="entry name" value="Gpos_tandem_5TM"/>
    <property type="match status" value="1"/>
</dbReference>
<keyword evidence="3" id="KW-1185">Reference proteome</keyword>
<feature type="transmembrane region" description="Helical" evidence="1">
    <location>
        <begin position="32"/>
        <end position="51"/>
    </location>
</feature>
<dbReference type="InterPro" id="IPR005915">
    <property type="entry name" value="Tandem_5TM"/>
</dbReference>
<feature type="transmembrane region" description="Helical" evidence="1">
    <location>
        <begin position="108"/>
        <end position="129"/>
    </location>
</feature>
<evidence type="ECO:0000313" key="3">
    <source>
        <dbReference type="Proteomes" id="UP000448867"/>
    </source>
</evidence>
<proteinExistence type="predicted"/>
<keyword evidence="1" id="KW-1133">Transmembrane helix</keyword>
<dbReference type="EMBL" id="WKKI01000019">
    <property type="protein sequence ID" value="MRX72696.1"/>
    <property type="molecule type" value="Genomic_DNA"/>
</dbReference>
<keyword evidence="1" id="KW-0812">Transmembrane</keyword>
<gene>
    <name evidence="2" type="ORF">GJU40_11105</name>
</gene>
<accession>A0A7X2LYT6</accession>
<organism evidence="2 3">
    <name type="scientific">Metabacillus lacus</name>
    <dbReference type="NCBI Taxonomy" id="1983721"/>
    <lineage>
        <taxon>Bacteria</taxon>
        <taxon>Bacillati</taxon>
        <taxon>Bacillota</taxon>
        <taxon>Bacilli</taxon>
        <taxon>Bacillales</taxon>
        <taxon>Bacillaceae</taxon>
        <taxon>Metabacillus</taxon>
    </lineage>
</organism>
<evidence type="ECO:0000256" key="1">
    <source>
        <dbReference type="SAM" id="Phobius"/>
    </source>
</evidence>
<comment type="caution">
    <text evidence="2">The sequence shown here is derived from an EMBL/GenBank/DDBJ whole genome shotgun (WGS) entry which is preliminary data.</text>
</comment>
<reference evidence="2 3" key="1">
    <citation type="submission" date="2019-11" db="EMBL/GenBank/DDBJ databases">
        <title>Bacillus lacus genome.</title>
        <authorList>
            <person name="Allen C.J."/>
            <person name="Newman J.D."/>
        </authorList>
    </citation>
    <scope>NUCLEOTIDE SEQUENCE [LARGE SCALE GENOMIC DNA]</scope>
    <source>
        <strain evidence="2 3">KCTC 33946</strain>
    </source>
</reference>
<name>A0A7X2LYT6_9BACI</name>
<sequence>MLLTAGIGIFLGNILTDLTDVFTIPSTVFANKIIAVILLLVLILFQVLFNIKEKNFIFKNLETKLLSKERIWIRPKSFKHCVNCLFITIFTLIFFIVSVIIVLDVTNILGVISFFLFGLAFLFSHILSLSDRRLPLQARDEL</sequence>
<dbReference type="AlphaFoldDB" id="A0A7X2LYT6"/>
<evidence type="ECO:0000313" key="2">
    <source>
        <dbReference type="EMBL" id="MRX72696.1"/>
    </source>
</evidence>
<feature type="transmembrane region" description="Helical" evidence="1">
    <location>
        <begin position="80"/>
        <end position="102"/>
    </location>
</feature>
<dbReference type="Proteomes" id="UP000448867">
    <property type="component" value="Unassembled WGS sequence"/>
</dbReference>
<protein>
    <submittedName>
        <fullName evidence="2">DUF443 family protein</fullName>
    </submittedName>
</protein>
<keyword evidence="1" id="KW-0472">Membrane</keyword>
<dbReference type="Pfam" id="PF04276">
    <property type="entry name" value="DUF443"/>
    <property type="match status" value="1"/>
</dbReference>